<name>E6XDQ9_CELAD</name>
<dbReference type="OrthoDB" id="1441392at2"/>
<evidence type="ECO:0000313" key="1">
    <source>
        <dbReference type="EMBL" id="ADV50201.1"/>
    </source>
</evidence>
<dbReference type="RefSeq" id="WP_013551667.1">
    <property type="nucleotide sequence ID" value="NC_014934.1"/>
</dbReference>
<dbReference type="STRING" id="688270.Celal_2923"/>
<evidence type="ECO:0000313" key="2">
    <source>
        <dbReference type="Proteomes" id="UP000008634"/>
    </source>
</evidence>
<sequence>MEKFVDNVRLKNLKKQLQINANKVVSKNKRASRLGLERAIKTELALTLNNFINQEVKKVSVKTYDWYFFDTVGSLRCYRNDLNKNRYFIVDYVNVNLDGLATFVSLERKRELPISDEEIKKRISSSAAIFAKMLTVTVSKKEDAKIWKAYDTVDESKIIMITIGIPLAIIGGVELFPALVAEGELIASSVSYIKNMFSTYNMGLTLNSSLQTSLAFGFGDAAAQYVGNGFDITEVDPYKAAITGVFKFNPSSVLLRSSFNAKQKNNYKLKQTKSTEVLVDFTFGMLGGSVNKTIGSFGLIEFNNSMGGFLTHTMRLGVNSSKTATAKKVKIEIEGENNIE</sequence>
<dbReference type="KEGG" id="cao:Celal_2923"/>
<dbReference type="eggNOG" id="COG3711">
    <property type="taxonomic scope" value="Bacteria"/>
</dbReference>
<dbReference type="EMBL" id="CP002453">
    <property type="protein sequence ID" value="ADV50201.1"/>
    <property type="molecule type" value="Genomic_DNA"/>
</dbReference>
<proteinExistence type="predicted"/>
<accession>E6XDQ9</accession>
<keyword evidence="2" id="KW-1185">Reference proteome</keyword>
<gene>
    <name evidence="1" type="ordered locus">Celal_2923</name>
</gene>
<dbReference type="Proteomes" id="UP000008634">
    <property type="component" value="Chromosome"/>
</dbReference>
<protein>
    <submittedName>
        <fullName evidence="1">Uncharacterized protein</fullName>
    </submittedName>
</protein>
<reference evidence="1 2" key="1">
    <citation type="journal article" date="2010" name="Stand. Genomic Sci.">
        <title>Complete genome sequence of Cellulophaga algicola type strain (IC166).</title>
        <authorList>
            <person name="Abt B."/>
            <person name="Lu M."/>
            <person name="Misra M."/>
            <person name="Han C."/>
            <person name="Nolan M."/>
            <person name="Lucas S."/>
            <person name="Hammon N."/>
            <person name="Deshpande S."/>
            <person name="Cheng J.F."/>
            <person name="Tapia R."/>
            <person name="Goodwin L."/>
            <person name="Pitluck S."/>
            <person name="Liolios K."/>
            <person name="Pagani I."/>
            <person name="Ivanova N."/>
            <person name="Mavromatis K."/>
            <person name="Ovchinikova G."/>
            <person name="Pati A."/>
            <person name="Chen A."/>
            <person name="Palaniappan K."/>
            <person name="Land M."/>
            <person name="Hauser L."/>
            <person name="Chang Y.J."/>
            <person name="Jeffries C.D."/>
            <person name="Detter J.C."/>
            <person name="Brambilla E."/>
            <person name="Rohde M."/>
            <person name="Tindall B.J."/>
            <person name="Goker M."/>
            <person name="Woyke T."/>
            <person name="Bristow J."/>
            <person name="Eisen J.A."/>
            <person name="Markowitz V."/>
            <person name="Hugenholtz P."/>
            <person name="Kyrpides N.C."/>
            <person name="Klenk H.P."/>
            <person name="Lapidus A."/>
        </authorList>
    </citation>
    <scope>NUCLEOTIDE SEQUENCE [LARGE SCALE GENOMIC DNA]</scope>
    <source>
        <strain evidence="2">DSM 14237 / IC166 / ACAM 630</strain>
    </source>
</reference>
<dbReference type="AlphaFoldDB" id="E6XDQ9"/>
<organism evidence="1 2">
    <name type="scientific">Cellulophaga algicola (strain DSM 14237 / IC166 / ACAM 630)</name>
    <dbReference type="NCBI Taxonomy" id="688270"/>
    <lineage>
        <taxon>Bacteria</taxon>
        <taxon>Pseudomonadati</taxon>
        <taxon>Bacteroidota</taxon>
        <taxon>Flavobacteriia</taxon>
        <taxon>Flavobacteriales</taxon>
        <taxon>Flavobacteriaceae</taxon>
        <taxon>Cellulophaga</taxon>
    </lineage>
</organism>
<dbReference type="HOGENOM" id="CLU_815577_0_0_10"/>